<dbReference type="InterPro" id="IPR041588">
    <property type="entry name" value="Integrase_H2C2"/>
</dbReference>
<accession>A0A085MQV8</accession>
<feature type="domain" description="Integrase catalytic" evidence="4">
    <location>
        <begin position="159"/>
        <end position="324"/>
    </location>
</feature>
<dbReference type="GO" id="GO:0003964">
    <property type="term" value="F:RNA-directed DNA polymerase activity"/>
    <property type="evidence" value="ECO:0007669"/>
    <property type="project" value="UniProtKB-EC"/>
</dbReference>
<dbReference type="EMBL" id="KL367805">
    <property type="protein sequence ID" value="KFD59604.1"/>
    <property type="molecule type" value="Genomic_DNA"/>
</dbReference>
<feature type="coiled-coil region" evidence="2">
    <location>
        <begin position="349"/>
        <end position="376"/>
    </location>
</feature>
<dbReference type="Pfam" id="PF17921">
    <property type="entry name" value="Integrase_H2C2"/>
    <property type="match status" value="1"/>
</dbReference>
<dbReference type="Pfam" id="PF00665">
    <property type="entry name" value="rve"/>
    <property type="match status" value="1"/>
</dbReference>
<dbReference type="Proteomes" id="UP000030758">
    <property type="component" value="Unassembled WGS sequence"/>
</dbReference>
<evidence type="ECO:0000313" key="5">
    <source>
        <dbReference type="EMBL" id="KFD59604.1"/>
    </source>
</evidence>
<dbReference type="Pfam" id="PF22938">
    <property type="entry name" value="Integrase_p58_C"/>
    <property type="match status" value="1"/>
</dbReference>
<proteinExistence type="predicted"/>
<evidence type="ECO:0000256" key="3">
    <source>
        <dbReference type="SAM" id="MobiDB-lite"/>
    </source>
</evidence>
<dbReference type="AlphaFoldDB" id="A0A085MQV8"/>
<dbReference type="InterPro" id="IPR054465">
    <property type="entry name" value="Integrase_p58-like_C"/>
</dbReference>
<dbReference type="PROSITE" id="PS50994">
    <property type="entry name" value="INTEGRASE"/>
    <property type="match status" value="1"/>
</dbReference>
<dbReference type="FunFam" id="3.30.420.10:FF:000032">
    <property type="entry name" value="Retrovirus-related Pol polyprotein from transposon 297-like Protein"/>
    <property type="match status" value="1"/>
</dbReference>
<dbReference type="Gene3D" id="1.10.340.70">
    <property type="match status" value="1"/>
</dbReference>
<dbReference type="GO" id="GO:0015074">
    <property type="term" value="P:DNA integration"/>
    <property type="evidence" value="ECO:0007669"/>
    <property type="project" value="InterPro"/>
</dbReference>
<dbReference type="InterPro" id="IPR050951">
    <property type="entry name" value="Retrovirus_Pol_polyprotein"/>
</dbReference>
<dbReference type="GO" id="GO:0003676">
    <property type="term" value="F:nucleic acid binding"/>
    <property type="evidence" value="ECO:0007669"/>
    <property type="project" value="InterPro"/>
</dbReference>
<gene>
    <name evidence="5" type="ORF">M514_28218</name>
</gene>
<dbReference type="InterPro" id="IPR036397">
    <property type="entry name" value="RNaseH_sf"/>
</dbReference>
<evidence type="ECO:0000256" key="1">
    <source>
        <dbReference type="ARBA" id="ARBA00012493"/>
    </source>
</evidence>
<dbReference type="FunFam" id="1.10.340.70:FF:000001">
    <property type="entry name" value="Retrovirus-related Pol polyprotein from transposon gypsy-like Protein"/>
    <property type="match status" value="1"/>
</dbReference>
<sequence>MVVNHLVKLRSWLPNVHSQEMLQAQRGDPDIGPVLEWIQSGSWPDQSPPGASRALRYQWCQNGQFSLRDGLLYRRWTPAASPGRGIVRWLLVIPKALVPRLLEAAHDGPVGGHLGRKKTFEKLHRSFYWPNQREDVANWCDSCEACARRKPGESKRPRAPLQPHCVGNPWERICLDFLGPFTETTGGNRYLLVVSDSFTKWTEAFPVKDMEGATTASVLVREWFCRYGLPEEILTDEGRTFVSDLMKSVCTLLDIRRLRTSAYHAQSNGQVERFNRTLLTMLSVTVEERPFDWDEQVPLHLFAYRTSVHSSTGITPFHAVFGHEAKLPADVMYGPPPEPAERMEIHAYASELRRNLEEAYTRARQYIGQAQKHQKELFDRKANFKPLHVGDLVWLLDPSRASGKLYQPWTGPFKVLEAVGMVNYKVQHVDRPSAVMVVHYDRLKKCRQRQAHLRLQATPIESGGSAPNRPQRHRRPPVALRGFVEIF</sequence>
<evidence type="ECO:0000256" key="2">
    <source>
        <dbReference type="SAM" id="Coils"/>
    </source>
</evidence>
<keyword evidence="2" id="KW-0175">Coiled coil</keyword>
<reference evidence="5" key="1">
    <citation type="journal article" date="2014" name="Nat. Genet.">
        <title>Genome and transcriptome of the porcine whipworm Trichuris suis.</title>
        <authorList>
            <person name="Jex A.R."/>
            <person name="Nejsum P."/>
            <person name="Schwarz E.M."/>
            <person name="Hu L."/>
            <person name="Young N.D."/>
            <person name="Hall R.S."/>
            <person name="Korhonen P.K."/>
            <person name="Liao S."/>
            <person name="Thamsborg S."/>
            <person name="Xia J."/>
            <person name="Xu P."/>
            <person name="Wang S."/>
            <person name="Scheerlinck J.P."/>
            <person name="Hofmann A."/>
            <person name="Sternberg P.W."/>
            <person name="Wang J."/>
            <person name="Gasser R.B."/>
        </authorList>
    </citation>
    <scope>NUCLEOTIDE SEQUENCE [LARGE SCALE GENOMIC DNA]</scope>
    <source>
        <strain evidence="5">DCEP-RM93F</strain>
    </source>
</reference>
<dbReference type="PANTHER" id="PTHR37984">
    <property type="entry name" value="PROTEIN CBG26694"/>
    <property type="match status" value="1"/>
</dbReference>
<dbReference type="EC" id="2.7.7.49" evidence="1"/>
<dbReference type="InterPro" id="IPR012337">
    <property type="entry name" value="RNaseH-like_sf"/>
</dbReference>
<evidence type="ECO:0000259" key="4">
    <source>
        <dbReference type="PROSITE" id="PS50994"/>
    </source>
</evidence>
<protein>
    <recommendedName>
        <fullName evidence="1">RNA-directed DNA polymerase</fullName>
        <ecNumber evidence="1">2.7.7.49</ecNumber>
    </recommendedName>
</protein>
<name>A0A085MQV8_9BILA</name>
<feature type="region of interest" description="Disordered" evidence="3">
    <location>
        <begin position="456"/>
        <end position="475"/>
    </location>
</feature>
<dbReference type="SUPFAM" id="SSF53098">
    <property type="entry name" value="Ribonuclease H-like"/>
    <property type="match status" value="1"/>
</dbReference>
<dbReference type="Gene3D" id="3.30.420.10">
    <property type="entry name" value="Ribonuclease H-like superfamily/Ribonuclease H"/>
    <property type="match status" value="1"/>
</dbReference>
<dbReference type="InterPro" id="IPR001584">
    <property type="entry name" value="Integrase_cat-core"/>
</dbReference>
<organism evidence="5">
    <name type="scientific">Trichuris suis</name>
    <name type="common">pig whipworm</name>
    <dbReference type="NCBI Taxonomy" id="68888"/>
    <lineage>
        <taxon>Eukaryota</taxon>
        <taxon>Metazoa</taxon>
        <taxon>Ecdysozoa</taxon>
        <taxon>Nematoda</taxon>
        <taxon>Enoplea</taxon>
        <taxon>Dorylaimia</taxon>
        <taxon>Trichinellida</taxon>
        <taxon>Trichuridae</taxon>
        <taxon>Trichuris</taxon>
    </lineage>
</organism>
<dbReference type="PANTHER" id="PTHR37984:SF15">
    <property type="entry name" value="INTEGRASE CATALYTIC DOMAIN-CONTAINING PROTEIN"/>
    <property type="match status" value="1"/>
</dbReference>